<dbReference type="AlphaFoldDB" id="A0A9P4R5Y0"/>
<protein>
    <submittedName>
        <fullName evidence="3">Uncharacterized protein</fullName>
    </submittedName>
</protein>
<keyword evidence="4" id="KW-1185">Reference proteome</keyword>
<feature type="compositionally biased region" description="Basic and acidic residues" evidence="2">
    <location>
        <begin position="841"/>
        <end position="855"/>
    </location>
</feature>
<accession>A0A9P4R5Y0</accession>
<feature type="region of interest" description="Disordered" evidence="2">
    <location>
        <begin position="64"/>
        <end position="89"/>
    </location>
</feature>
<dbReference type="Proteomes" id="UP000799444">
    <property type="component" value="Unassembled WGS sequence"/>
</dbReference>
<reference evidence="3" key="1">
    <citation type="journal article" date="2020" name="Stud. Mycol.">
        <title>101 Dothideomycetes genomes: a test case for predicting lifestyles and emergence of pathogens.</title>
        <authorList>
            <person name="Haridas S."/>
            <person name="Albert R."/>
            <person name="Binder M."/>
            <person name="Bloem J."/>
            <person name="Labutti K."/>
            <person name="Salamov A."/>
            <person name="Andreopoulos B."/>
            <person name="Baker S."/>
            <person name="Barry K."/>
            <person name="Bills G."/>
            <person name="Bluhm B."/>
            <person name="Cannon C."/>
            <person name="Castanera R."/>
            <person name="Culley D."/>
            <person name="Daum C."/>
            <person name="Ezra D."/>
            <person name="Gonzalez J."/>
            <person name="Henrissat B."/>
            <person name="Kuo A."/>
            <person name="Liang C."/>
            <person name="Lipzen A."/>
            <person name="Lutzoni F."/>
            <person name="Magnuson J."/>
            <person name="Mondo S."/>
            <person name="Nolan M."/>
            <person name="Ohm R."/>
            <person name="Pangilinan J."/>
            <person name="Park H.-J."/>
            <person name="Ramirez L."/>
            <person name="Alfaro M."/>
            <person name="Sun H."/>
            <person name="Tritt A."/>
            <person name="Yoshinaga Y."/>
            <person name="Zwiers L.-H."/>
            <person name="Turgeon B."/>
            <person name="Goodwin S."/>
            <person name="Spatafora J."/>
            <person name="Crous P."/>
            <person name="Grigoriev I."/>
        </authorList>
    </citation>
    <scope>NUCLEOTIDE SEQUENCE</scope>
    <source>
        <strain evidence="3">CBS 125425</strain>
    </source>
</reference>
<gene>
    <name evidence="3" type="ORF">EJ04DRAFT_561516</name>
</gene>
<name>A0A9P4R5Y0_9PLEO</name>
<feature type="compositionally biased region" description="Polar residues" evidence="2">
    <location>
        <begin position="872"/>
        <end position="882"/>
    </location>
</feature>
<feature type="compositionally biased region" description="Basic and acidic residues" evidence="2">
    <location>
        <begin position="1"/>
        <end position="10"/>
    </location>
</feature>
<feature type="region of interest" description="Disordered" evidence="2">
    <location>
        <begin position="1"/>
        <end position="35"/>
    </location>
</feature>
<dbReference type="EMBL" id="ML996115">
    <property type="protein sequence ID" value="KAF2737605.1"/>
    <property type="molecule type" value="Genomic_DNA"/>
</dbReference>
<sequence length="922" mass="104797">MAAPPDTERVRRSKRQKRVGETVNDATKDNIQPASLNANGKRRRSLFSDDTACIRVAIPRGLDSVSDSTSAHEETEHAKSTAADASSVDREGLRTKLYEDMRASLLEQSKCVVSNVAETLIGSLRGRIQDLEDRIDTERAGREQDRAFFGNCIETMTRKYQELHTRQQSRFESMQEKLDMLKSTRSRQNTLSEYVSEPVEKDHGFESRAHEKCVRKMDEIETQVHDINLIVAGLDECINNADRRWAYVERQNGAVEERVKQLETKEIAIREEMTDIRAQNTNASADAEQIALVRRACEDSNKSVQARVEELEQLHAGSLQENYQIRKRQDALQQGLVDIIPKIIRTLHSNKNSQATSSEQSSPLSIPEVVELVHFQANRVSDNRTRISAIESKLDGVVAQLDAQNIPSRSSALDPRVTGRFPELTNTISDIQNHLRGMIPRETRRDSRLTALENCSRLLISFKETTESTLKTLKQELENRVIFSEGIPGCIQQLDSAIDSLNQTVRSHDMALSSDALGTLKHRLESHLEAQQSQVEGRIASVERKIDTQADALDTRIKTEVDSMERKLKSHDWSSDWNKLIAHYDTRLTKLEPFLEEIPQAHSMLSSHIAKLQTRNDKLHGDLLSVKTYREKDRKAIDSMELKVRELGRENPHELRSKIDDLVGFVQDYYGDRPDCHQEDLDPQCKTCSKWSALPASKKLVFQNDVHIQAGWMERTQEIYERSEANMTGIETRVESLEQTVESVKQRASNEGIDFEAKAWKVCAAFQRQITHQMLQSTERMYVRQDAEVAHSTTSLRGVRSPEQDDTPVEPTPQPDGDAQSTDDSEICVVTPDTNPNRHSPRAERDASRRSEPTRRKGRLKRPKLPQELLPYNNSPNPTGRASASRMRKIQRELLDFNKASPTEAPSNAGPRGRSQRQECIR</sequence>
<organism evidence="3 4">
    <name type="scientific">Polyplosphaeria fusca</name>
    <dbReference type="NCBI Taxonomy" id="682080"/>
    <lineage>
        <taxon>Eukaryota</taxon>
        <taxon>Fungi</taxon>
        <taxon>Dikarya</taxon>
        <taxon>Ascomycota</taxon>
        <taxon>Pezizomycotina</taxon>
        <taxon>Dothideomycetes</taxon>
        <taxon>Pleosporomycetidae</taxon>
        <taxon>Pleosporales</taxon>
        <taxon>Tetraplosphaeriaceae</taxon>
        <taxon>Polyplosphaeria</taxon>
    </lineage>
</organism>
<keyword evidence="1" id="KW-0175">Coiled coil</keyword>
<evidence type="ECO:0000313" key="4">
    <source>
        <dbReference type="Proteomes" id="UP000799444"/>
    </source>
</evidence>
<proteinExistence type="predicted"/>
<evidence type="ECO:0000256" key="2">
    <source>
        <dbReference type="SAM" id="MobiDB-lite"/>
    </source>
</evidence>
<feature type="coiled-coil region" evidence="1">
    <location>
        <begin position="294"/>
        <end position="321"/>
    </location>
</feature>
<evidence type="ECO:0000313" key="3">
    <source>
        <dbReference type="EMBL" id="KAF2737605.1"/>
    </source>
</evidence>
<feature type="region of interest" description="Disordered" evidence="2">
    <location>
        <begin position="787"/>
        <end position="922"/>
    </location>
</feature>
<evidence type="ECO:0000256" key="1">
    <source>
        <dbReference type="SAM" id="Coils"/>
    </source>
</evidence>
<feature type="coiled-coil region" evidence="1">
    <location>
        <begin position="720"/>
        <end position="747"/>
    </location>
</feature>
<feature type="compositionally biased region" description="Basic and acidic residues" evidence="2">
    <location>
        <begin position="70"/>
        <end position="79"/>
    </location>
</feature>
<comment type="caution">
    <text evidence="3">The sequence shown here is derived from an EMBL/GenBank/DDBJ whole genome shotgun (WGS) entry which is preliminary data.</text>
</comment>